<comment type="caution">
    <text evidence="2">The sequence shown here is derived from an EMBL/GenBank/DDBJ whole genome shotgun (WGS) entry which is preliminary data.</text>
</comment>
<dbReference type="EMBL" id="JBHUFD010000003">
    <property type="protein sequence ID" value="MFD1872835.1"/>
    <property type="molecule type" value="Genomic_DNA"/>
</dbReference>
<accession>A0ABW4QTR9</accession>
<feature type="chain" id="PRO_5045851380" description="Viral A-type inclusion protein" evidence="1">
    <location>
        <begin position="19"/>
        <end position="159"/>
    </location>
</feature>
<evidence type="ECO:0000313" key="3">
    <source>
        <dbReference type="Proteomes" id="UP001597197"/>
    </source>
</evidence>
<feature type="signal peptide" evidence="1">
    <location>
        <begin position="1"/>
        <end position="18"/>
    </location>
</feature>
<name>A0ABW4QTR9_9BACT</name>
<proteinExistence type="predicted"/>
<protein>
    <recommendedName>
        <fullName evidence="4">Viral A-type inclusion protein</fullName>
    </recommendedName>
</protein>
<keyword evidence="1" id="KW-0732">Signal</keyword>
<dbReference type="RefSeq" id="WP_382313302.1">
    <property type="nucleotide sequence ID" value="NZ_JBHUFD010000003.1"/>
</dbReference>
<keyword evidence="3" id="KW-1185">Reference proteome</keyword>
<evidence type="ECO:0000313" key="2">
    <source>
        <dbReference type="EMBL" id="MFD1872835.1"/>
    </source>
</evidence>
<evidence type="ECO:0000256" key="1">
    <source>
        <dbReference type="SAM" id="SignalP"/>
    </source>
</evidence>
<reference evidence="3" key="1">
    <citation type="journal article" date="2019" name="Int. J. Syst. Evol. Microbiol.">
        <title>The Global Catalogue of Microorganisms (GCM) 10K type strain sequencing project: providing services to taxonomists for standard genome sequencing and annotation.</title>
        <authorList>
            <consortium name="The Broad Institute Genomics Platform"/>
            <consortium name="The Broad Institute Genome Sequencing Center for Infectious Disease"/>
            <person name="Wu L."/>
            <person name="Ma J."/>
        </authorList>
    </citation>
    <scope>NUCLEOTIDE SEQUENCE [LARGE SCALE GENOMIC DNA]</scope>
    <source>
        <strain evidence="3">CGMCC 1.15795</strain>
    </source>
</reference>
<evidence type="ECO:0008006" key="4">
    <source>
        <dbReference type="Google" id="ProtNLM"/>
    </source>
</evidence>
<sequence>MLKLSLPLRAACSLVAFAVLPSCGGASTSSTPTTAATAPADQARALEDTLMAHHDRAMGQTEQLFELKAKLTAAKTPALTTPVIAKMQAADQAMMNWMHHYQAPDSAAPASQRLTYLQDQQRQLAGVERRLRGALDSANAALHQLPAAGVTAAPAATAK</sequence>
<gene>
    <name evidence="2" type="ORF">ACFSDX_10370</name>
</gene>
<organism evidence="2 3">
    <name type="scientific">Hymenobacter bucti</name>
    <dbReference type="NCBI Taxonomy" id="1844114"/>
    <lineage>
        <taxon>Bacteria</taxon>
        <taxon>Pseudomonadati</taxon>
        <taxon>Bacteroidota</taxon>
        <taxon>Cytophagia</taxon>
        <taxon>Cytophagales</taxon>
        <taxon>Hymenobacteraceae</taxon>
        <taxon>Hymenobacter</taxon>
    </lineage>
</organism>
<dbReference type="Proteomes" id="UP001597197">
    <property type="component" value="Unassembled WGS sequence"/>
</dbReference>